<dbReference type="NCBIfam" id="TIGR02469">
    <property type="entry name" value="CbiT"/>
    <property type="match status" value="1"/>
</dbReference>
<evidence type="ECO:0000256" key="3">
    <source>
        <dbReference type="ARBA" id="ARBA00022603"/>
    </source>
</evidence>
<evidence type="ECO:0000259" key="6">
    <source>
        <dbReference type="Pfam" id="PF00590"/>
    </source>
</evidence>
<organism evidence="7 8">
    <name type="scientific">Iningainema tapete BLCC-T55</name>
    <dbReference type="NCBI Taxonomy" id="2748662"/>
    <lineage>
        <taxon>Bacteria</taxon>
        <taxon>Bacillati</taxon>
        <taxon>Cyanobacteriota</taxon>
        <taxon>Cyanophyceae</taxon>
        <taxon>Nostocales</taxon>
        <taxon>Scytonemataceae</taxon>
        <taxon>Iningainema tapete</taxon>
    </lineage>
</organism>
<gene>
    <name evidence="7" type="primary">cbiE</name>
    <name evidence="7" type="ORF">ICL16_38455</name>
</gene>
<dbReference type="InterPro" id="IPR006365">
    <property type="entry name" value="Cbl_synth_CobL"/>
</dbReference>
<dbReference type="UniPathway" id="UPA00148"/>
<dbReference type="RefSeq" id="WP_190837158.1">
    <property type="nucleotide sequence ID" value="NZ_CAWPPI010000118.1"/>
</dbReference>
<dbReference type="GO" id="GO:0008276">
    <property type="term" value="F:protein methyltransferase activity"/>
    <property type="evidence" value="ECO:0007669"/>
    <property type="project" value="InterPro"/>
</dbReference>
<evidence type="ECO:0000256" key="4">
    <source>
        <dbReference type="ARBA" id="ARBA00022679"/>
    </source>
</evidence>
<accession>A0A8J6XUD0</accession>
<dbReference type="Gene3D" id="3.40.50.150">
    <property type="entry name" value="Vaccinia Virus protein VP39"/>
    <property type="match status" value="1"/>
</dbReference>
<dbReference type="InterPro" id="IPR014777">
    <property type="entry name" value="4pyrrole_Mease_sub1"/>
</dbReference>
<evidence type="ECO:0000256" key="5">
    <source>
        <dbReference type="ARBA" id="ARBA00022691"/>
    </source>
</evidence>
<dbReference type="AlphaFoldDB" id="A0A8J6XUD0"/>
<dbReference type="Pfam" id="PF00590">
    <property type="entry name" value="TP_methylase"/>
    <property type="match status" value="1"/>
</dbReference>
<dbReference type="GO" id="GO:0032259">
    <property type="term" value="P:methylation"/>
    <property type="evidence" value="ECO:0007669"/>
    <property type="project" value="UniProtKB-KW"/>
</dbReference>
<evidence type="ECO:0000313" key="7">
    <source>
        <dbReference type="EMBL" id="MBD2777771.1"/>
    </source>
</evidence>
<dbReference type="Gene3D" id="3.40.1010.10">
    <property type="entry name" value="Cobalt-precorrin-4 Transmethylase, Domain 1"/>
    <property type="match status" value="1"/>
</dbReference>
<reference evidence="7" key="1">
    <citation type="submission" date="2020-09" db="EMBL/GenBank/DDBJ databases">
        <title>Iningainema tapete sp. nov. (Scytonemataceae, Cyanobacteria) from greenhouses in central Florida (USA) produces two types of nodularin with biosynthetic potential for microcystin-LR and anabaenopeptins.</title>
        <authorList>
            <person name="Berthold D.E."/>
            <person name="Lefler F.W."/>
            <person name="Huang I.-S."/>
            <person name="Abdulla H."/>
            <person name="Zimba P.V."/>
            <person name="Laughinghouse H.D. IV."/>
        </authorList>
    </citation>
    <scope>NUCLEOTIDE SEQUENCE</scope>
    <source>
        <strain evidence="7">BLCCT55</strain>
    </source>
</reference>
<dbReference type="GO" id="GO:0009236">
    <property type="term" value="P:cobalamin biosynthetic process"/>
    <property type="evidence" value="ECO:0007669"/>
    <property type="project" value="UniProtKB-UniPathway"/>
</dbReference>
<dbReference type="Proteomes" id="UP000629098">
    <property type="component" value="Unassembled WGS sequence"/>
</dbReference>
<keyword evidence="5" id="KW-0949">S-adenosyl-L-methionine</keyword>
<evidence type="ECO:0000256" key="2">
    <source>
        <dbReference type="ARBA" id="ARBA00022573"/>
    </source>
</evidence>
<dbReference type="PIRSF" id="PIRSF036428">
    <property type="entry name" value="CobL"/>
    <property type="match status" value="1"/>
</dbReference>
<dbReference type="EMBL" id="JACXAE010000118">
    <property type="protein sequence ID" value="MBD2777771.1"/>
    <property type="molecule type" value="Genomic_DNA"/>
</dbReference>
<dbReference type="InterPro" id="IPR050714">
    <property type="entry name" value="Cobalamin_biosynth_MTase"/>
</dbReference>
<dbReference type="InterPro" id="IPR014008">
    <property type="entry name" value="Cbl_synth_MTase_CbiT"/>
</dbReference>
<dbReference type="Pfam" id="PF01135">
    <property type="entry name" value="PCMT"/>
    <property type="match status" value="1"/>
</dbReference>
<dbReference type="InterPro" id="IPR012818">
    <property type="entry name" value="CbiE"/>
</dbReference>
<proteinExistence type="predicted"/>
<dbReference type="InterPro" id="IPR000878">
    <property type="entry name" value="4pyrrol_Mease"/>
</dbReference>
<name>A0A8J6XUD0_9CYAN</name>
<dbReference type="SUPFAM" id="SSF53790">
    <property type="entry name" value="Tetrapyrrole methylase"/>
    <property type="match status" value="1"/>
</dbReference>
<feature type="domain" description="Tetrapyrrole methylase" evidence="6">
    <location>
        <begin position="5"/>
        <end position="190"/>
    </location>
</feature>
<keyword evidence="2" id="KW-0169">Cobalamin biosynthesis</keyword>
<dbReference type="PANTHER" id="PTHR43182">
    <property type="entry name" value="COBALT-PRECORRIN-6B C(15)-METHYLTRANSFERASE (DECARBOXYLATING)"/>
    <property type="match status" value="1"/>
</dbReference>
<dbReference type="InterPro" id="IPR035996">
    <property type="entry name" value="4pyrrol_Methylase_sf"/>
</dbReference>
<dbReference type="PANTHER" id="PTHR43182:SF1">
    <property type="entry name" value="COBALT-PRECORRIN-7 C(5)-METHYLTRANSFERASE"/>
    <property type="match status" value="1"/>
</dbReference>
<sequence length="401" mass="43075">MYKWLSVVGIGEDGLPGLSAVARTLVEQAQVLVGGDRHLAMLPEKDCREQLVWASPINITVEEIIHRRGQSVCVLASGDPMCFGIGVTLCRKIPIAEMTIIPAPSAFSLACARLGWSLTQVETLTLAGRAPSLLHPVIYPGARLFILSEGRNTPTIVAQMLVQRGFGSSRITILERMGGQHESIVEGVASTWDTTVADLNTIAVECIADKNIIPLPRTPGLPDTAYHHDGQLTKREVRAVTLAALVPIPGQLLWDVGAGCGSIGIEWMRSHALCRAYAIEQQPSRLQYIANNAAALGTPNLCILQGEAPAALQNLEPPEAIFIGGGATSEGIFDTCWQALKSGGRLVANAVTVESEQKLLQWHEQVGGTLTRIAIQRAEPVGKFLGWRALAPVTQWTVIKS</sequence>
<comment type="caution">
    <text evidence="7">The sequence shown here is derived from an EMBL/GenBank/DDBJ whole genome shotgun (WGS) entry which is preliminary data.</text>
</comment>
<protein>
    <submittedName>
        <fullName evidence="7">Precorrin-6y C5,15-methyltransferase (Decarboxylating) subunit CbiE</fullName>
    </submittedName>
</protein>
<evidence type="ECO:0000256" key="1">
    <source>
        <dbReference type="ARBA" id="ARBA00004953"/>
    </source>
</evidence>
<evidence type="ECO:0000313" key="8">
    <source>
        <dbReference type="Proteomes" id="UP000629098"/>
    </source>
</evidence>
<keyword evidence="3" id="KW-0489">Methyltransferase</keyword>
<dbReference type="NCBIfam" id="TIGR02467">
    <property type="entry name" value="CbiE"/>
    <property type="match status" value="1"/>
</dbReference>
<dbReference type="CDD" id="cd02440">
    <property type="entry name" value="AdoMet_MTases"/>
    <property type="match status" value="1"/>
</dbReference>
<keyword evidence="4" id="KW-0808">Transferase</keyword>
<keyword evidence="8" id="KW-1185">Reference proteome</keyword>
<dbReference type="InterPro" id="IPR029063">
    <property type="entry name" value="SAM-dependent_MTases_sf"/>
</dbReference>
<dbReference type="SUPFAM" id="SSF53335">
    <property type="entry name" value="S-adenosyl-L-methionine-dependent methyltransferases"/>
    <property type="match status" value="1"/>
</dbReference>
<dbReference type="CDD" id="cd11644">
    <property type="entry name" value="Precorrin-6Y-MT"/>
    <property type="match status" value="1"/>
</dbReference>
<comment type="pathway">
    <text evidence="1">Cofactor biosynthesis; adenosylcobalamin biosynthesis.</text>
</comment>